<name>A0AAU7P8R8_9XANT</name>
<evidence type="ECO:0000313" key="1">
    <source>
        <dbReference type="EMBL" id="XBS38169.1"/>
    </source>
</evidence>
<accession>A0AAU7P8R8</accession>
<reference evidence="1" key="1">
    <citation type="submission" date="2024-02" db="EMBL/GenBank/DDBJ databases">
        <title>Complete genome sequence of Xanthomonas sp. 10-10.</title>
        <authorList>
            <person name="Biessy A."/>
            <person name="Ciotola M."/>
            <person name="Cadieux M."/>
            <person name="Soufiane B."/>
            <person name="Laforest M."/>
            <person name="Filion M."/>
        </authorList>
    </citation>
    <scope>NUCLEOTIDE SEQUENCE</scope>
    <source>
        <strain evidence="1">10-10</strain>
    </source>
</reference>
<dbReference type="EMBL" id="CP144460">
    <property type="protein sequence ID" value="XBS38169.1"/>
    <property type="molecule type" value="Genomic_DNA"/>
</dbReference>
<dbReference type="AlphaFoldDB" id="A0AAU7P8R8"/>
<proteinExistence type="predicted"/>
<gene>
    <name evidence="1" type="ORF">VZ068_01095</name>
</gene>
<dbReference type="RefSeq" id="WP_349656629.1">
    <property type="nucleotide sequence ID" value="NZ_CP144460.1"/>
</dbReference>
<organism evidence="1">
    <name type="scientific">Xanthomonas sp. 10-10</name>
    <dbReference type="NCBI Taxonomy" id="3115848"/>
    <lineage>
        <taxon>Bacteria</taxon>
        <taxon>Pseudomonadati</taxon>
        <taxon>Pseudomonadota</taxon>
        <taxon>Gammaproteobacteria</taxon>
        <taxon>Lysobacterales</taxon>
        <taxon>Lysobacteraceae</taxon>
        <taxon>Xanthomonas</taxon>
    </lineage>
</organism>
<protein>
    <submittedName>
        <fullName evidence="1">Uncharacterized protein</fullName>
    </submittedName>
</protein>
<sequence>MEHPAVVLHLTLDQRDQLDRLLRTLIAHGDVIAMSKPECLEAQTLPTLGQAIFDAAYACAKSLTVAWSTAAATHRSTWQ</sequence>